<evidence type="ECO:0000313" key="2">
    <source>
        <dbReference type="Proteomes" id="UP000356253"/>
    </source>
</evidence>
<keyword evidence="2" id="KW-1185">Reference proteome</keyword>
<comment type="caution">
    <text evidence="1">The sequence shown here is derived from an EMBL/GenBank/DDBJ whole genome shotgun (WGS) entry which is preliminary data.</text>
</comment>
<protein>
    <submittedName>
        <fullName evidence="1">Uncharacterized protein</fullName>
    </submittedName>
</protein>
<sequence length="168" mass="19250">MKSKLFMYLFLFAVLYIIFQYANSKKTFEMQEAKIGSLREKVEALEQTKDSLQNTSVTASSQDGYSLESDDKAKMYIEELGYNIDDFKTKLESDIFSKNKADANNELVPFAGMNGGFMRINGLRIINHRWVIIEFTDGTYWGQALVNYFIEDDGSLSFEVGDGFLYPN</sequence>
<dbReference type="EMBL" id="CABVMM010000015">
    <property type="protein sequence ID" value="VVV02093.1"/>
    <property type="molecule type" value="Genomic_DNA"/>
</dbReference>
<accession>A0AC61YDU7</accession>
<reference evidence="1" key="1">
    <citation type="submission" date="2019-09" db="EMBL/GenBank/DDBJ databases">
        <authorList>
            <person name="Rodrigo-Torres L."/>
            <person name="Arahal R. D."/>
            <person name="Lucena T."/>
        </authorList>
    </citation>
    <scope>NUCLEOTIDE SEQUENCE</scope>
    <source>
        <strain evidence="1">ISS653</strain>
    </source>
</reference>
<evidence type="ECO:0000313" key="1">
    <source>
        <dbReference type="EMBL" id="VVV02093.1"/>
    </source>
</evidence>
<gene>
    <name evidence="1" type="ORF">FVB9532_03389</name>
</gene>
<organism evidence="1 2">
    <name type="scientific">Mesonia oceanica</name>
    <dbReference type="NCBI Taxonomy" id="2687242"/>
    <lineage>
        <taxon>Bacteria</taxon>
        <taxon>Pseudomonadati</taxon>
        <taxon>Bacteroidota</taxon>
        <taxon>Flavobacteriia</taxon>
        <taxon>Flavobacteriales</taxon>
        <taxon>Flavobacteriaceae</taxon>
        <taxon>Mesonia</taxon>
    </lineage>
</organism>
<name>A0AC61YDU7_9FLAO</name>
<dbReference type="Proteomes" id="UP000356253">
    <property type="component" value="Unassembled WGS sequence"/>
</dbReference>
<proteinExistence type="predicted"/>